<organism evidence="2 3">
    <name type="scientific">Pseudalkalibacillus berkeleyi</name>
    <dbReference type="NCBI Taxonomy" id="1069813"/>
    <lineage>
        <taxon>Bacteria</taxon>
        <taxon>Bacillati</taxon>
        <taxon>Bacillota</taxon>
        <taxon>Bacilli</taxon>
        <taxon>Bacillales</taxon>
        <taxon>Fictibacillaceae</taxon>
        <taxon>Pseudalkalibacillus</taxon>
    </lineage>
</organism>
<name>A0ABS9GZ60_9BACL</name>
<dbReference type="Proteomes" id="UP001649381">
    <property type="component" value="Unassembled WGS sequence"/>
</dbReference>
<evidence type="ECO:0000313" key="2">
    <source>
        <dbReference type="EMBL" id="MCF6136895.1"/>
    </source>
</evidence>
<protein>
    <submittedName>
        <fullName evidence="2">Glycosyltransferase family 4 protein</fullName>
    </submittedName>
</protein>
<dbReference type="RefSeq" id="WP_236332033.1">
    <property type="nucleotide sequence ID" value="NZ_JAKIJS010000001.1"/>
</dbReference>
<reference evidence="2 3" key="1">
    <citation type="submission" date="2022-01" db="EMBL/GenBank/DDBJ databases">
        <title>Alkalihalobacillus sp. EGI L200015, a novel bacterium isolated from a salt lake sediment.</title>
        <authorList>
            <person name="Gao L."/>
            <person name="Fang B.-Z."/>
            <person name="Li W.-J."/>
        </authorList>
    </citation>
    <scope>NUCLEOTIDE SEQUENCE [LARGE SCALE GENOMIC DNA]</scope>
    <source>
        <strain evidence="2 3">KCTC 12718</strain>
    </source>
</reference>
<evidence type="ECO:0000313" key="3">
    <source>
        <dbReference type="Proteomes" id="UP001649381"/>
    </source>
</evidence>
<keyword evidence="3" id="KW-1185">Reference proteome</keyword>
<dbReference type="Gene3D" id="3.40.50.2000">
    <property type="entry name" value="Glycogen Phosphorylase B"/>
    <property type="match status" value="1"/>
</dbReference>
<dbReference type="InterPro" id="IPR001296">
    <property type="entry name" value="Glyco_trans_1"/>
</dbReference>
<dbReference type="SUPFAM" id="SSF53756">
    <property type="entry name" value="UDP-Glycosyltransferase/glycogen phosphorylase"/>
    <property type="match status" value="1"/>
</dbReference>
<proteinExistence type="predicted"/>
<sequence>MLVELANGLSRKGHDVSFLMPPNGVIEYPVNVNVIRTAGHIIRATDIPKSDVIVSNFYTLTNTCQEASLSGKGTHVRISLCYEPVFLPDHEASFKSYHVSKNLVVLSDWQQQLVKLNHGIEGKIVPVGVSNLFKNLGIRRSTKRVQVSGILRIPEGGYSWHREQEYLIEAFTALKRKYPSVIFNIITPPSELRSSVTLRKIHANRLFNSMTPNDDQQLNQFFNNTDIFVSASTYDTASLPGLEAMKCGAALATVYSGGNMDYCRHEENCLLSYRHENRLIQHVSSLIDNPGLRNKLAIAGEQEAIKWTWARSVNHFENALETFIKRG</sequence>
<accession>A0ABS9GZ60</accession>
<dbReference type="Pfam" id="PF00534">
    <property type="entry name" value="Glycos_transf_1"/>
    <property type="match status" value="1"/>
</dbReference>
<evidence type="ECO:0000259" key="1">
    <source>
        <dbReference type="Pfam" id="PF00534"/>
    </source>
</evidence>
<dbReference type="PANTHER" id="PTHR12526:SF630">
    <property type="entry name" value="GLYCOSYLTRANSFERASE"/>
    <property type="match status" value="1"/>
</dbReference>
<dbReference type="CDD" id="cd03801">
    <property type="entry name" value="GT4_PimA-like"/>
    <property type="match status" value="1"/>
</dbReference>
<feature type="domain" description="Glycosyl transferase family 1" evidence="1">
    <location>
        <begin position="160"/>
        <end position="301"/>
    </location>
</feature>
<dbReference type="EMBL" id="JAKIJS010000001">
    <property type="protein sequence ID" value="MCF6136895.1"/>
    <property type="molecule type" value="Genomic_DNA"/>
</dbReference>
<comment type="caution">
    <text evidence="2">The sequence shown here is derived from an EMBL/GenBank/DDBJ whole genome shotgun (WGS) entry which is preliminary data.</text>
</comment>
<dbReference type="PANTHER" id="PTHR12526">
    <property type="entry name" value="GLYCOSYLTRANSFERASE"/>
    <property type="match status" value="1"/>
</dbReference>
<gene>
    <name evidence="2" type="ORF">L2716_04070</name>
</gene>